<keyword evidence="14" id="KW-1185">Reference proteome</keyword>
<reference evidence="13 14" key="1">
    <citation type="submission" date="2013-03" db="EMBL/GenBank/DDBJ databases">
        <title>The Genome Sequence of Phialophora europaea CBS 101466.</title>
        <authorList>
            <consortium name="The Broad Institute Genomics Platform"/>
            <person name="Cuomo C."/>
            <person name="de Hoog S."/>
            <person name="Gorbushina A."/>
            <person name="Walker B."/>
            <person name="Young S.K."/>
            <person name="Zeng Q."/>
            <person name="Gargeya S."/>
            <person name="Fitzgerald M."/>
            <person name="Haas B."/>
            <person name="Abouelleil A."/>
            <person name="Allen A.W."/>
            <person name="Alvarado L."/>
            <person name="Arachchi H.M."/>
            <person name="Berlin A.M."/>
            <person name="Chapman S.B."/>
            <person name="Gainer-Dewar J."/>
            <person name="Goldberg J."/>
            <person name="Griggs A."/>
            <person name="Gujja S."/>
            <person name="Hansen M."/>
            <person name="Howarth C."/>
            <person name="Imamovic A."/>
            <person name="Ireland A."/>
            <person name="Larimer J."/>
            <person name="McCowan C."/>
            <person name="Murphy C."/>
            <person name="Pearson M."/>
            <person name="Poon T.W."/>
            <person name="Priest M."/>
            <person name="Roberts A."/>
            <person name="Saif S."/>
            <person name="Shea T."/>
            <person name="Sisk P."/>
            <person name="Sykes S."/>
            <person name="Wortman J."/>
            <person name="Nusbaum C."/>
            <person name="Birren B."/>
        </authorList>
    </citation>
    <scope>NUCLEOTIDE SEQUENCE [LARGE SCALE GENOMIC DNA]</scope>
    <source>
        <strain evidence="13 14">CBS 101466</strain>
    </source>
</reference>
<dbReference type="HOGENOM" id="CLU_025694_2_0_1"/>
<dbReference type="Pfam" id="PF03663">
    <property type="entry name" value="Glyco_hydro_76"/>
    <property type="match status" value="1"/>
</dbReference>
<evidence type="ECO:0000256" key="12">
    <source>
        <dbReference type="SAM" id="SignalP"/>
    </source>
</evidence>
<feature type="signal peptide" evidence="12">
    <location>
        <begin position="1"/>
        <end position="19"/>
    </location>
</feature>
<dbReference type="AlphaFoldDB" id="W2S0B4"/>
<evidence type="ECO:0000256" key="2">
    <source>
        <dbReference type="ARBA" id="ARBA00004308"/>
    </source>
</evidence>
<dbReference type="InterPro" id="IPR008928">
    <property type="entry name" value="6-hairpin_glycosidase_sf"/>
</dbReference>
<organism evidence="13 14">
    <name type="scientific">Cyphellophora europaea (strain CBS 101466)</name>
    <name type="common">Phialophora europaea</name>
    <dbReference type="NCBI Taxonomy" id="1220924"/>
    <lineage>
        <taxon>Eukaryota</taxon>
        <taxon>Fungi</taxon>
        <taxon>Dikarya</taxon>
        <taxon>Ascomycota</taxon>
        <taxon>Pezizomycotina</taxon>
        <taxon>Eurotiomycetes</taxon>
        <taxon>Chaetothyriomycetidae</taxon>
        <taxon>Chaetothyriales</taxon>
        <taxon>Cyphellophoraceae</taxon>
        <taxon>Cyphellophora</taxon>
    </lineage>
</organism>
<evidence type="ECO:0000313" key="13">
    <source>
        <dbReference type="EMBL" id="ETN41468.1"/>
    </source>
</evidence>
<evidence type="ECO:0000256" key="5">
    <source>
        <dbReference type="ARBA" id="ARBA00022729"/>
    </source>
</evidence>
<feature type="chain" id="PRO_5004824210" description="Mannan endo-1,6-alpha-mannosidase" evidence="12">
    <location>
        <begin position="20"/>
        <end position="455"/>
    </location>
</feature>
<keyword evidence="7" id="KW-0472">Membrane</keyword>
<dbReference type="GO" id="GO:0012505">
    <property type="term" value="C:endomembrane system"/>
    <property type="evidence" value="ECO:0007669"/>
    <property type="project" value="UniProtKB-SubCell"/>
</dbReference>
<dbReference type="GO" id="GO:0009272">
    <property type="term" value="P:fungal-type cell wall biogenesis"/>
    <property type="evidence" value="ECO:0007669"/>
    <property type="project" value="TreeGrafter"/>
</dbReference>
<dbReference type="Gene3D" id="1.50.10.20">
    <property type="match status" value="1"/>
</dbReference>
<evidence type="ECO:0000256" key="4">
    <source>
        <dbReference type="ARBA" id="ARBA00012350"/>
    </source>
</evidence>
<keyword evidence="6 10" id="KW-0378">Hydrolase</keyword>
<evidence type="ECO:0000256" key="3">
    <source>
        <dbReference type="ARBA" id="ARBA00009699"/>
    </source>
</evidence>
<dbReference type="PIRSF" id="PIRSF016302">
    <property type="entry name" value="Man_a_manosd"/>
    <property type="match status" value="1"/>
</dbReference>
<comment type="catalytic activity">
    <reaction evidence="1 10">
        <text>Random hydrolysis of (1-&gt;6)-alpha-D-mannosidic linkages in unbranched (1-&gt;6)-mannans.</text>
        <dbReference type="EC" id="3.2.1.101"/>
    </reaction>
</comment>
<comment type="subcellular location">
    <subcellularLocation>
        <location evidence="2">Endomembrane system</location>
    </subcellularLocation>
</comment>
<dbReference type="EC" id="3.2.1.101" evidence="4 10"/>
<evidence type="ECO:0000256" key="7">
    <source>
        <dbReference type="ARBA" id="ARBA00023136"/>
    </source>
</evidence>
<evidence type="ECO:0000256" key="9">
    <source>
        <dbReference type="ARBA" id="ARBA00023295"/>
    </source>
</evidence>
<evidence type="ECO:0000256" key="6">
    <source>
        <dbReference type="ARBA" id="ARBA00022801"/>
    </source>
</evidence>
<dbReference type="eggNOG" id="ENOG502SMCE">
    <property type="taxonomic scope" value="Eukaryota"/>
</dbReference>
<dbReference type="PANTHER" id="PTHR12145">
    <property type="entry name" value="MANNAN ENDO-1,6-ALPHA-MANNOSIDASE DCW1"/>
    <property type="match status" value="1"/>
</dbReference>
<dbReference type="STRING" id="1220924.W2S0B4"/>
<keyword evidence="5 12" id="KW-0732">Signal</keyword>
<dbReference type="GO" id="GO:0008496">
    <property type="term" value="F:mannan endo-1,6-alpha-mannosidase activity"/>
    <property type="evidence" value="ECO:0007669"/>
    <property type="project" value="UniProtKB-UniRule"/>
</dbReference>
<dbReference type="EMBL" id="KB822719">
    <property type="protein sequence ID" value="ETN41468.1"/>
    <property type="molecule type" value="Genomic_DNA"/>
</dbReference>
<proteinExistence type="inferred from homology"/>
<dbReference type="InParanoid" id="W2S0B4"/>
<dbReference type="InterPro" id="IPR005198">
    <property type="entry name" value="Glyco_hydro_76"/>
</dbReference>
<keyword evidence="9 10" id="KW-0326">Glycosidase</keyword>
<dbReference type="Proteomes" id="UP000030752">
    <property type="component" value="Unassembled WGS sequence"/>
</dbReference>
<comment type="similarity">
    <text evidence="3 10">Belongs to the glycosyl hydrolase 76 family.</text>
</comment>
<dbReference type="RefSeq" id="XP_008715977.1">
    <property type="nucleotide sequence ID" value="XM_008717755.1"/>
</dbReference>
<evidence type="ECO:0000256" key="8">
    <source>
        <dbReference type="ARBA" id="ARBA00023180"/>
    </source>
</evidence>
<accession>W2S0B4</accession>
<evidence type="ECO:0000313" key="14">
    <source>
        <dbReference type="Proteomes" id="UP000030752"/>
    </source>
</evidence>
<keyword evidence="8" id="KW-0325">Glycoprotein</keyword>
<dbReference type="InterPro" id="IPR014480">
    <property type="entry name" value="Mannan-1_6-alpha_mannosidase"/>
</dbReference>
<dbReference type="FunFam" id="1.50.10.20:FF:000006">
    <property type="entry name" value="Mannan endo-1,6-alpha-mannosidase"/>
    <property type="match status" value="1"/>
</dbReference>
<feature type="compositionally biased region" description="Low complexity" evidence="11">
    <location>
        <begin position="411"/>
        <end position="422"/>
    </location>
</feature>
<feature type="region of interest" description="Disordered" evidence="11">
    <location>
        <begin position="408"/>
        <end position="433"/>
    </location>
</feature>
<name>W2S0B4_CYPE1</name>
<dbReference type="SUPFAM" id="SSF48208">
    <property type="entry name" value="Six-hairpin glycosidases"/>
    <property type="match status" value="1"/>
</dbReference>
<dbReference type="VEuPathDB" id="FungiDB:HMPREF1541_03404"/>
<dbReference type="PANTHER" id="PTHR12145:SF38">
    <property type="entry name" value="MANNAN ENDO-1,6-ALPHA-MANNOSIDASE"/>
    <property type="match status" value="1"/>
</dbReference>
<dbReference type="GeneID" id="19970743"/>
<evidence type="ECO:0000256" key="1">
    <source>
        <dbReference type="ARBA" id="ARBA00001452"/>
    </source>
</evidence>
<evidence type="ECO:0000256" key="10">
    <source>
        <dbReference type="PIRNR" id="PIRNR016302"/>
    </source>
</evidence>
<dbReference type="GO" id="GO:0016052">
    <property type="term" value="P:carbohydrate catabolic process"/>
    <property type="evidence" value="ECO:0007669"/>
    <property type="project" value="InterPro"/>
</dbReference>
<evidence type="ECO:0000256" key="11">
    <source>
        <dbReference type="SAM" id="MobiDB-lite"/>
    </source>
</evidence>
<dbReference type="OrthoDB" id="4187847at2759"/>
<gene>
    <name evidence="13" type="ORF">HMPREF1541_03404</name>
</gene>
<protein>
    <recommendedName>
        <fullName evidence="4 10">Mannan endo-1,6-alpha-mannosidase</fullName>
        <ecNumber evidence="4 10">3.2.1.101</ecNumber>
    </recommendedName>
</protein>
<sequence length="455" mass="49834">MAFAHTRVAVLSFAVAALAINLNLNHTASVIDAASIAARGLRSLYNGDTAGGVLGKFPYPPYYWWESGAAWGGMVNYWHYTGDDQYNNITWEALVSQMGPQSDWVVPVEAFNEGNDDQAFWVFAALSAAEHGFPEPPAPFPTWITTAQNAWQLYVERWNTTNCNGGLKWQFYPENKGYNYKQSIANGAFFQISARLARYTGNNTYLDWANKIWDWTTGIGLIDNIYNVFDGSDELINCTRVDHHQWTYNVGVFLYGAAVLQNYTNGSDVWWTRTNGLLDATSTFFSPFPNATGIMFEAQCELDNSCNVDQLSKKAYLARWLAGTSLMAPNTAGKVGALLKASAAGAAAACTGGSDGRTCGFRWYTGSYDNNTGVGQQLSAMEIMYTLLVNQTAPPKTLSNVVIRDAPANLTTPTTDPDSSSTHRPLHDGQPPLGTVPGLGLMFTLTTILSLIWSI</sequence>